<name>A0AA38VUZ5_9ASTR</name>
<protein>
    <submittedName>
        <fullName evidence="2">Uncharacterized protein</fullName>
    </submittedName>
</protein>
<dbReference type="Proteomes" id="UP001172457">
    <property type="component" value="Chromosome 8"/>
</dbReference>
<feature type="region of interest" description="Disordered" evidence="1">
    <location>
        <begin position="232"/>
        <end position="264"/>
    </location>
</feature>
<organism evidence="2 3">
    <name type="scientific">Centaurea solstitialis</name>
    <name type="common">yellow star-thistle</name>
    <dbReference type="NCBI Taxonomy" id="347529"/>
    <lineage>
        <taxon>Eukaryota</taxon>
        <taxon>Viridiplantae</taxon>
        <taxon>Streptophyta</taxon>
        <taxon>Embryophyta</taxon>
        <taxon>Tracheophyta</taxon>
        <taxon>Spermatophyta</taxon>
        <taxon>Magnoliopsida</taxon>
        <taxon>eudicotyledons</taxon>
        <taxon>Gunneridae</taxon>
        <taxon>Pentapetalae</taxon>
        <taxon>asterids</taxon>
        <taxon>campanulids</taxon>
        <taxon>Asterales</taxon>
        <taxon>Asteraceae</taxon>
        <taxon>Carduoideae</taxon>
        <taxon>Cardueae</taxon>
        <taxon>Centaureinae</taxon>
        <taxon>Centaurea</taxon>
    </lineage>
</organism>
<evidence type="ECO:0000313" key="3">
    <source>
        <dbReference type="Proteomes" id="UP001172457"/>
    </source>
</evidence>
<comment type="caution">
    <text evidence="2">The sequence shown here is derived from an EMBL/GenBank/DDBJ whole genome shotgun (WGS) entry which is preliminary data.</text>
</comment>
<evidence type="ECO:0000256" key="1">
    <source>
        <dbReference type="SAM" id="MobiDB-lite"/>
    </source>
</evidence>
<dbReference type="EMBL" id="JARYMX010000008">
    <property type="protein sequence ID" value="KAJ9539302.1"/>
    <property type="molecule type" value="Genomic_DNA"/>
</dbReference>
<accession>A0AA38VUZ5</accession>
<reference evidence="2" key="1">
    <citation type="submission" date="2023-03" db="EMBL/GenBank/DDBJ databases">
        <title>Chromosome-scale reference genome and RAD-based genetic map of yellow starthistle (Centaurea solstitialis) reveal putative structural variation and QTLs associated with invader traits.</title>
        <authorList>
            <person name="Reatini B."/>
            <person name="Cang F.A."/>
            <person name="Jiang Q."/>
            <person name="Mckibben M.T.W."/>
            <person name="Barker M.S."/>
            <person name="Rieseberg L.H."/>
            <person name="Dlugosch K.M."/>
        </authorList>
    </citation>
    <scope>NUCLEOTIDE SEQUENCE</scope>
    <source>
        <strain evidence="2">CAN-66</strain>
        <tissue evidence="2">Leaf</tissue>
    </source>
</reference>
<dbReference type="AlphaFoldDB" id="A0AA38VUZ5"/>
<keyword evidence="3" id="KW-1185">Reference proteome</keyword>
<sequence length="264" mass="30145">MKSIHLGEWREWSRSCTKGRTIEQQVLEIECSIVHIMKALASHPAAALSLIKDTSLELLFKMILGVLMANDDRWKTTKYIMKHQMDLKFLIRLTTKYIMLLTAVRHFKPGSGDLAYTMDDVGQLGAHPTKQCAFNDIREDINNKHRIHLGLILSGHQLCTHGFEPGWELPPSRNLSLRLILVLNSFLMKAKTDMRSQNLMVSMFYLKTVIDVTSQKSQGLFLYLCTRSIRQSSCNGDSDPSLRADNDQDQETNEPVLQFTDPVH</sequence>
<gene>
    <name evidence="2" type="ORF">OSB04_032035</name>
</gene>
<proteinExistence type="predicted"/>
<evidence type="ECO:0000313" key="2">
    <source>
        <dbReference type="EMBL" id="KAJ9539302.1"/>
    </source>
</evidence>